<comment type="subunit">
    <text evidence="11">Component of the nexin-dynein regulatory complex (N-DRC). Interacts with CFAP52.</text>
</comment>
<dbReference type="PANTHER" id="PTHR31598:SF1">
    <property type="entry name" value="DYNEIN REGULATORY COMPLEX PROTEIN 10"/>
    <property type="match status" value="1"/>
</dbReference>
<evidence type="ECO:0000313" key="16">
    <source>
        <dbReference type="RefSeq" id="XP_022256548.1"/>
    </source>
</evidence>
<comment type="similarity">
    <text evidence="3">Belongs to the DRC10 family.</text>
</comment>
<dbReference type="Proteomes" id="UP000694941">
    <property type="component" value="Unplaced"/>
</dbReference>
<feature type="region of interest" description="Disordered" evidence="13">
    <location>
        <begin position="380"/>
        <end position="404"/>
    </location>
</feature>
<evidence type="ECO:0000256" key="4">
    <source>
        <dbReference type="ARBA" id="ARBA00021752"/>
    </source>
</evidence>
<dbReference type="Pfam" id="PF00612">
    <property type="entry name" value="IQ"/>
    <property type="match status" value="1"/>
</dbReference>
<dbReference type="SMART" id="SM00015">
    <property type="entry name" value="IQ"/>
    <property type="match status" value="1"/>
</dbReference>
<evidence type="ECO:0000256" key="2">
    <source>
        <dbReference type="ARBA" id="ARBA00004611"/>
    </source>
</evidence>
<keyword evidence="12" id="KW-0175">Coiled coil</keyword>
<evidence type="ECO:0000313" key="17">
    <source>
        <dbReference type="RefSeq" id="XP_022256549.1"/>
    </source>
</evidence>
<dbReference type="PANTHER" id="PTHR31598">
    <property type="entry name" value="IQ DOMAIN-CONTAINING PROTEIN D"/>
    <property type="match status" value="1"/>
</dbReference>
<dbReference type="PROSITE" id="PS50096">
    <property type="entry name" value="IQ"/>
    <property type="match status" value="1"/>
</dbReference>
<feature type="coiled-coil region" evidence="12">
    <location>
        <begin position="249"/>
        <end position="361"/>
    </location>
</feature>
<organism evidence="14 16">
    <name type="scientific">Limulus polyphemus</name>
    <name type="common">Atlantic horseshoe crab</name>
    <dbReference type="NCBI Taxonomy" id="6850"/>
    <lineage>
        <taxon>Eukaryota</taxon>
        <taxon>Metazoa</taxon>
        <taxon>Ecdysozoa</taxon>
        <taxon>Arthropoda</taxon>
        <taxon>Chelicerata</taxon>
        <taxon>Merostomata</taxon>
        <taxon>Xiphosura</taxon>
        <taxon>Limulidae</taxon>
        <taxon>Limulus</taxon>
    </lineage>
</organism>
<dbReference type="InterPro" id="IPR042815">
    <property type="entry name" value="DRC10"/>
</dbReference>
<proteinExistence type="inferred from homology"/>
<evidence type="ECO:0000256" key="5">
    <source>
        <dbReference type="ARBA" id="ARBA00022490"/>
    </source>
</evidence>
<evidence type="ECO:0000313" key="14">
    <source>
        <dbReference type="Proteomes" id="UP000694941"/>
    </source>
</evidence>
<dbReference type="CDD" id="cd23767">
    <property type="entry name" value="IQCD"/>
    <property type="match status" value="1"/>
</dbReference>
<evidence type="ECO:0000256" key="12">
    <source>
        <dbReference type="SAM" id="Coils"/>
    </source>
</evidence>
<sequence>MNLSDVFTQICERRKFEYDNEMDNRSANSDKNSEAFSFANEECRLLRVLEETVFKIQIILSIISSDKEHTHLVSEKNIPLEKYEELKKKYDHFSNCDDGVNELLNDEIRSFIKELLTTDRKISDEIFIKNKHHFTPDILDLNQQFEELHKNLKERFKTSSDLVLKDQQYILKVQAEELKNADKVQKLETELQDTRKQKDTKVCEKMTMIQQLEEFIARVESLAADNISQLQTDTANQIGYEQNICKGHISQLQEEIDHLQTRLSQLHASNKEDESIVKKRKFKLEAELENWLLKYDEEITKKQEELDNLSSVHQKELEQLRELEEAIMNLRADYETVMEERRCIQEESERLQAEFERHTKAVILIQAYWRGFFVRRQLKGRNKSGRSSRGKGKKGKGEKRKKKN</sequence>
<reference evidence="15 16" key="1">
    <citation type="submission" date="2025-05" db="UniProtKB">
        <authorList>
            <consortium name="RefSeq"/>
        </authorList>
    </citation>
    <scope>IDENTIFICATION</scope>
    <source>
        <tissue evidence="15 16">Muscle</tissue>
    </source>
</reference>
<keyword evidence="7" id="KW-0969">Cilium</keyword>
<dbReference type="RefSeq" id="XP_022256549.1">
    <property type="nucleotide sequence ID" value="XM_022400841.1"/>
</dbReference>
<keyword evidence="14" id="KW-1185">Reference proteome</keyword>
<name>A0ABM1TKZ2_LIMPO</name>
<accession>A0ABM1TKZ2</accession>
<dbReference type="RefSeq" id="XP_022256548.1">
    <property type="nucleotide sequence ID" value="XM_022400840.1"/>
</dbReference>
<evidence type="ECO:0000256" key="7">
    <source>
        <dbReference type="ARBA" id="ARBA00023069"/>
    </source>
</evidence>
<gene>
    <name evidence="15 16 17" type="primary">LOC106472241</name>
</gene>
<keyword evidence="9" id="KW-0966">Cell projection</keyword>
<evidence type="ECO:0000313" key="15">
    <source>
        <dbReference type="RefSeq" id="XP_022256547.1"/>
    </source>
</evidence>
<evidence type="ECO:0000256" key="6">
    <source>
        <dbReference type="ARBA" id="ARBA00022846"/>
    </source>
</evidence>
<dbReference type="GeneID" id="106472241"/>
<keyword evidence="8" id="KW-0206">Cytoskeleton</keyword>
<keyword evidence="5" id="KW-0963">Cytoplasm</keyword>
<comment type="function">
    <text evidence="1">Component of the nexin-dynein regulatory complex (N-DRC), a key regulator of ciliary/flagellar motility which maintains the alignment and integrity of the distal axoneme and regulates microtubule sliding in motile axonemes.</text>
</comment>
<evidence type="ECO:0000256" key="1">
    <source>
        <dbReference type="ARBA" id="ARBA00003029"/>
    </source>
</evidence>
<dbReference type="InterPro" id="IPR000048">
    <property type="entry name" value="IQ_motif_EF-hand-BS"/>
</dbReference>
<evidence type="ECO:0000256" key="9">
    <source>
        <dbReference type="ARBA" id="ARBA00023273"/>
    </source>
</evidence>
<protein>
    <recommendedName>
        <fullName evidence="4">Dynein regulatory complex protein 10</fullName>
    </recommendedName>
    <alternativeName>
        <fullName evidence="10">IQ domain-containing protein D</fullName>
    </alternativeName>
</protein>
<evidence type="ECO:0000256" key="8">
    <source>
        <dbReference type="ARBA" id="ARBA00023212"/>
    </source>
</evidence>
<evidence type="ECO:0000256" key="11">
    <source>
        <dbReference type="ARBA" id="ARBA00046836"/>
    </source>
</evidence>
<comment type="subcellular location">
    <subcellularLocation>
        <location evidence="2">Cytoplasm</location>
        <location evidence="2">Cytoskeleton</location>
        <location evidence="2">Flagellum axoneme</location>
    </subcellularLocation>
</comment>
<evidence type="ECO:0000256" key="13">
    <source>
        <dbReference type="SAM" id="MobiDB-lite"/>
    </source>
</evidence>
<evidence type="ECO:0000256" key="3">
    <source>
        <dbReference type="ARBA" id="ARBA00009071"/>
    </source>
</evidence>
<evidence type="ECO:0000256" key="10">
    <source>
        <dbReference type="ARBA" id="ARBA00032180"/>
    </source>
</evidence>
<dbReference type="RefSeq" id="XP_022256547.1">
    <property type="nucleotide sequence ID" value="XM_022400839.1"/>
</dbReference>
<keyword evidence="6" id="KW-0282">Flagellum</keyword>